<dbReference type="GO" id="GO:0000976">
    <property type="term" value="F:transcription cis-regulatory region binding"/>
    <property type="evidence" value="ECO:0007669"/>
    <property type="project" value="TreeGrafter"/>
</dbReference>
<evidence type="ECO:0000313" key="7">
    <source>
        <dbReference type="Proteomes" id="UP000249091"/>
    </source>
</evidence>
<organism evidence="6 7">
    <name type="scientific">Rhodococcus coprophilus</name>
    <dbReference type="NCBI Taxonomy" id="38310"/>
    <lineage>
        <taxon>Bacteria</taxon>
        <taxon>Bacillati</taxon>
        <taxon>Actinomycetota</taxon>
        <taxon>Actinomycetes</taxon>
        <taxon>Mycobacteriales</taxon>
        <taxon>Nocardiaceae</taxon>
        <taxon>Rhodococcus</taxon>
    </lineage>
</organism>
<gene>
    <name evidence="6" type="ORF">NCTC10994_03546</name>
</gene>
<evidence type="ECO:0000256" key="2">
    <source>
        <dbReference type="ARBA" id="ARBA00023125"/>
    </source>
</evidence>
<evidence type="ECO:0000256" key="4">
    <source>
        <dbReference type="PROSITE-ProRule" id="PRU00335"/>
    </source>
</evidence>
<reference evidence="6 7" key="1">
    <citation type="submission" date="2018-06" db="EMBL/GenBank/DDBJ databases">
        <authorList>
            <consortium name="Pathogen Informatics"/>
            <person name="Doyle S."/>
        </authorList>
    </citation>
    <scope>NUCLEOTIDE SEQUENCE [LARGE SCALE GENOMIC DNA]</scope>
    <source>
        <strain evidence="6 7">NCTC10994</strain>
    </source>
</reference>
<keyword evidence="1" id="KW-0805">Transcription regulation</keyword>
<protein>
    <submittedName>
        <fullName evidence="6">Tetr family transcriptional regulator</fullName>
    </submittedName>
</protein>
<dbReference type="GO" id="GO:0003700">
    <property type="term" value="F:DNA-binding transcription factor activity"/>
    <property type="evidence" value="ECO:0007669"/>
    <property type="project" value="TreeGrafter"/>
</dbReference>
<dbReference type="STRING" id="1219011.GCA_001895045_03848"/>
<evidence type="ECO:0000259" key="5">
    <source>
        <dbReference type="PROSITE" id="PS50977"/>
    </source>
</evidence>
<accession>A0A2X4UF26</accession>
<evidence type="ECO:0000313" key="6">
    <source>
        <dbReference type="EMBL" id="SQI37269.1"/>
    </source>
</evidence>
<dbReference type="Pfam" id="PF00440">
    <property type="entry name" value="TetR_N"/>
    <property type="match status" value="1"/>
</dbReference>
<keyword evidence="7" id="KW-1185">Reference proteome</keyword>
<dbReference type="RefSeq" id="WP_072704237.1">
    <property type="nucleotide sequence ID" value="NZ_JAFBBL010000001.1"/>
</dbReference>
<keyword evidence="2 4" id="KW-0238">DNA-binding</keyword>
<keyword evidence="3" id="KW-0804">Transcription</keyword>
<name>A0A2X4UF26_9NOCA</name>
<dbReference type="InterPro" id="IPR050109">
    <property type="entry name" value="HTH-type_TetR-like_transc_reg"/>
</dbReference>
<comment type="caution">
    <text evidence="4">Lacks conserved residue(s) required for the propagation of feature annotation.</text>
</comment>
<dbReference type="KEGG" id="rcr:NCTC10994_03546"/>
<dbReference type="AlphaFoldDB" id="A0A2X4UF26"/>
<dbReference type="Gene3D" id="1.10.357.10">
    <property type="entry name" value="Tetracycline Repressor, domain 2"/>
    <property type="match status" value="1"/>
</dbReference>
<dbReference type="PANTHER" id="PTHR30055:SF234">
    <property type="entry name" value="HTH-TYPE TRANSCRIPTIONAL REGULATOR BETI"/>
    <property type="match status" value="1"/>
</dbReference>
<evidence type="ECO:0000256" key="3">
    <source>
        <dbReference type="ARBA" id="ARBA00023163"/>
    </source>
</evidence>
<dbReference type="InterPro" id="IPR001647">
    <property type="entry name" value="HTH_TetR"/>
</dbReference>
<sequence>MTTTRGRYSSGEQTRIRLVEAAERLFARRGYDGVTLADIRKAAGQYNSSVIGYYFGTKEGLLLAVFTHRIPSVDSERTALLAELSATNGRLSTRDALWAIVKPLAGTIGRNNHFVALLDRLMRSDRFSSYLPQAHPAAGETGKDADLALRASIGHLPDDIGSQRLDLVYASILGRLAHYDRRGLPPKRTELTALVDAWEALLLAPVSAETHDARRAS</sequence>
<dbReference type="EMBL" id="LS483468">
    <property type="protein sequence ID" value="SQI37269.1"/>
    <property type="molecule type" value="Genomic_DNA"/>
</dbReference>
<proteinExistence type="predicted"/>
<dbReference type="PROSITE" id="PS50977">
    <property type="entry name" value="HTH_TETR_2"/>
    <property type="match status" value="1"/>
</dbReference>
<dbReference type="InterPro" id="IPR009057">
    <property type="entry name" value="Homeodomain-like_sf"/>
</dbReference>
<evidence type="ECO:0000256" key="1">
    <source>
        <dbReference type="ARBA" id="ARBA00023015"/>
    </source>
</evidence>
<feature type="domain" description="HTH tetR-type" evidence="5">
    <location>
        <begin position="12"/>
        <end position="73"/>
    </location>
</feature>
<dbReference type="Proteomes" id="UP000249091">
    <property type="component" value="Chromosome 1"/>
</dbReference>
<dbReference type="PANTHER" id="PTHR30055">
    <property type="entry name" value="HTH-TYPE TRANSCRIPTIONAL REGULATOR RUTR"/>
    <property type="match status" value="1"/>
</dbReference>
<dbReference type="SUPFAM" id="SSF46689">
    <property type="entry name" value="Homeodomain-like"/>
    <property type="match status" value="1"/>
</dbReference>